<keyword evidence="2" id="KW-1185">Reference proteome</keyword>
<organism evidence="1 2">
    <name type="scientific">Rhodoplanes roseus</name>
    <dbReference type="NCBI Taxonomy" id="29409"/>
    <lineage>
        <taxon>Bacteria</taxon>
        <taxon>Pseudomonadati</taxon>
        <taxon>Pseudomonadota</taxon>
        <taxon>Alphaproteobacteria</taxon>
        <taxon>Hyphomicrobiales</taxon>
        <taxon>Nitrobacteraceae</taxon>
        <taxon>Rhodoplanes</taxon>
    </lineage>
</organism>
<evidence type="ECO:0000313" key="1">
    <source>
        <dbReference type="EMBL" id="RAI30757.1"/>
    </source>
</evidence>
<name>A0A327JX23_9BRAD</name>
<sequence>MSKGLAGPAASAVIGSAHPHDVAIQLWVDFGLLGVLVAGLI</sequence>
<evidence type="ECO:0000313" key="2">
    <source>
        <dbReference type="Proteomes" id="UP000249130"/>
    </source>
</evidence>
<accession>A0A327JX23</accession>
<feature type="non-terminal residue" evidence="1">
    <location>
        <position position="41"/>
    </location>
</feature>
<comment type="caution">
    <text evidence="1">The sequence shown here is derived from an EMBL/GenBank/DDBJ whole genome shotgun (WGS) entry which is preliminary data.</text>
</comment>
<gene>
    <name evidence="1" type="ORF">CH341_33005</name>
</gene>
<reference evidence="1 2" key="1">
    <citation type="submission" date="2017-07" db="EMBL/GenBank/DDBJ databases">
        <title>Draft Genome Sequences of Select Purple Nonsulfur Bacteria.</title>
        <authorList>
            <person name="Lasarre B."/>
            <person name="Mckinlay J.B."/>
        </authorList>
    </citation>
    <scope>NUCLEOTIDE SEQUENCE [LARGE SCALE GENOMIC DNA]</scope>
    <source>
        <strain evidence="1 2">DSM 5909</strain>
    </source>
</reference>
<proteinExistence type="predicted"/>
<dbReference type="AlphaFoldDB" id="A0A327JX23"/>
<dbReference type="Proteomes" id="UP000249130">
    <property type="component" value="Unassembled WGS sequence"/>
</dbReference>
<protein>
    <submittedName>
        <fullName evidence="1">Uncharacterized protein</fullName>
    </submittedName>
</protein>
<dbReference type="EMBL" id="NPEX01000992">
    <property type="protein sequence ID" value="RAI30757.1"/>
    <property type="molecule type" value="Genomic_DNA"/>
</dbReference>